<dbReference type="Pfam" id="PF00497">
    <property type="entry name" value="SBP_bac_3"/>
    <property type="match status" value="1"/>
</dbReference>
<comment type="caution">
    <text evidence="2">The sequence shown here is derived from an EMBL/GenBank/DDBJ whole genome shotgun (WGS) entry which is preliminary data.</text>
</comment>
<organism evidence="2 3">
    <name type="scientific">Paradesertivirga mongoliensis</name>
    <dbReference type="NCBI Taxonomy" id="2100740"/>
    <lineage>
        <taxon>Bacteria</taxon>
        <taxon>Pseudomonadati</taxon>
        <taxon>Bacteroidota</taxon>
        <taxon>Sphingobacteriia</taxon>
        <taxon>Sphingobacteriales</taxon>
        <taxon>Sphingobacteriaceae</taxon>
        <taxon>Paradesertivirga</taxon>
    </lineage>
</organism>
<name>A0ABW4ZKS2_9SPHI</name>
<protein>
    <submittedName>
        <fullName evidence="2">Transporter substrate-binding domain-containing protein</fullName>
    </submittedName>
</protein>
<dbReference type="SUPFAM" id="SSF53850">
    <property type="entry name" value="Periplasmic binding protein-like II"/>
    <property type="match status" value="1"/>
</dbReference>
<evidence type="ECO:0000313" key="3">
    <source>
        <dbReference type="Proteomes" id="UP001597387"/>
    </source>
</evidence>
<keyword evidence="3" id="KW-1185">Reference proteome</keyword>
<sequence length="163" mass="18283">MSLVKQFAEEINAKIEWVRGPQSEIVELLHYNNLHMAIGGYTSPSPFEKKVSFSRPYLIKKIMVGAGDNQAVPEKIKGEKVVVADHLVALYVRKKGGIPVFTDSLSKGNYLLAASEDDLIKMDVKPTDILLHKEEFVIAVPKGENAFLIKLEHFIDRHGRAKE</sequence>
<evidence type="ECO:0000313" key="2">
    <source>
        <dbReference type="EMBL" id="MFD2162690.1"/>
    </source>
</evidence>
<dbReference type="Gene3D" id="3.40.190.10">
    <property type="entry name" value="Periplasmic binding protein-like II"/>
    <property type="match status" value="1"/>
</dbReference>
<proteinExistence type="predicted"/>
<dbReference type="Proteomes" id="UP001597387">
    <property type="component" value="Unassembled WGS sequence"/>
</dbReference>
<gene>
    <name evidence="2" type="ORF">ACFSJU_09835</name>
</gene>
<feature type="domain" description="Solute-binding protein family 3/N-terminal" evidence="1">
    <location>
        <begin position="3"/>
        <end position="157"/>
    </location>
</feature>
<dbReference type="EMBL" id="JBHUHZ010000001">
    <property type="protein sequence ID" value="MFD2162690.1"/>
    <property type="molecule type" value="Genomic_DNA"/>
</dbReference>
<reference evidence="3" key="1">
    <citation type="journal article" date="2019" name="Int. J. Syst. Evol. Microbiol.">
        <title>The Global Catalogue of Microorganisms (GCM) 10K type strain sequencing project: providing services to taxonomists for standard genome sequencing and annotation.</title>
        <authorList>
            <consortium name="The Broad Institute Genomics Platform"/>
            <consortium name="The Broad Institute Genome Sequencing Center for Infectious Disease"/>
            <person name="Wu L."/>
            <person name="Ma J."/>
        </authorList>
    </citation>
    <scope>NUCLEOTIDE SEQUENCE [LARGE SCALE GENOMIC DNA]</scope>
    <source>
        <strain evidence="3">KCTC 42217</strain>
    </source>
</reference>
<dbReference type="RefSeq" id="WP_255904033.1">
    <property type="nucleotide sequence ID" value="NZ_JBHUHZ010000001.1"/>
</dbReference>
<accession>A0ABW4ZKS2</accession>
<dbReference type="InterPro" id="IPR001638">
    <property type="entry name" value="Solute-binding_3/MltF_N"/>
</dbReference>
<evidence type="ECO:0000259" key="1">
    <source>
        <dbReference type="Pfam" id="PF00497"/>
    </source>
</evidence>